<accession>A0A512M7A1</accession>
<proteinExistence type="predicted"/>
<comment type="caution">
    <text evidence="4">The sequence shown here is derived from an EMBL/GenBank/DDBJ whole genome shotgun (WGS) entry which is preliminary data.</text>
</comment>
<dbReference type="SUPFAM" id="SSF50939">
    <property type="entry name" value="Sialidases"/>
    <property type="match status" value="1"/>
</dbReference>
<dbReference type="EMBL" id="BKAG01000011">
    <property type="protein sequence ID" value="GEP42593.1"/>
    <property type="molecule type" value="Genomic_DNA"/>
</dbReference>
<gene>
    <name evidence="4" type="ORF">BGE01nite_18840</name>
</gene>
<feature type="coiled-coil region" evidence="1">
    <location>
        <begin position="199"/>
        <end position="226"/>
    </location>
</feature>
<dbReference type="Proteomes" id="UP000321577">
    <property type="component" value="Unassembled WGS sequence"/>
</dbReference>
<dbReference type="PANTHER" id="PTHR43752">
    <property type="entry name" value="BNR/ASP-BOX REPEAT FAMILY PROTEIN"/>
    <property type="match status" value="1"/>
</dbReference>
<dbReference type="InterPro" id="IPR011040">
    <property type="entry name" value="Sialidase"/>
</dbReference>
<dbReference type="Gene3D" id="2.120.10.10">
    <property type="match status" value="1"/>
</dbReference>
<keyword evidence="1" id="KW-0175">Coiled coil</keyword>
<feature type="chain" id="PRO_5022018718" description="Sialidase domain-containing protein" evidence="2">
    <location>
        <begin position="22"/>
        <end position="588"/>
    </location>
</feature>
<dbReference type="CDD" id="cd15482">
    <property type="entry name" value="Sialidase_non-viral"/>
    <property type="match status" value="1"/>
</dbReference>
<evidence type="ECO:0000313" key="4">
    <source>
        <dbReference type="EMBL" id="GEP42593.1"/>
    </source>
</evidence>
<evidence type="ECO:0000313" key="5">
    <source>
        <dbReference type="Proteomes" id="UP000321577"/>
    </source>
</evidence>
<organism evidence="4 5">
    <name type="scientific">Brevifollis gellanilyticus</name>
    <dbReference type="NCBI Taxonomy" id="748831"/>
    <lineage>
        <taxon>Bacteria</taxon>
        <taxon>Pseudomonadati</taxon>
        <taxon>Verrucomicrobiota</taxon>
        <taxon>Verrucomicrobiia</taxon>
        <taxon>Verrucomicrobiales</taxon>
        <taxon>Verrucomicrobiaceae</taxon>
    </lineage>
</organism>
<dbReference type="PANTHER" id="PTHR43752:SF2">
    <property type="entry name" value="BNR_ASP-BOX REPEAT FAMILY PROTEIN"/>
    <property type="match status" value="1"/>
</dbReference>
<sequence>MKHSISLIFLALLVIANGAIAEDPQKVEGYDKVVFHHGANRGIPTRDFLGMAGGHMTAGWWSEEQMKKNMLSWKTAEVPEKQITTFSFVGATSVLPSEFSIGPEVKMSLNGKYVLTFTLGMNRDFVWSGSGCKLRYVSKRVEFPYFNSHREFDLHGNSGVYELTVPAEMVEAGQAAEIQVKVQPFPTWTHGWFMVKARKETLKNSTASLKNEIEALRQDLAMLQQQTHILATKAYPELSGADKFQHQVIYNNGFRHLHPADLVRLKNGELLLFSREGTEHISNDGDVIMLRSKDGGQTWGDKQVVAKIEKVDEREGCGVQLSDGTIVLGIFYNNLYREDGIYNYEHKALLNEKNRLGAYVITSKDNGHTWSEPNYIDTSGMSFRNVEGPTDAPIEMPDGSILMAIIGYNYEGDQGNRSSVMLRSTDQGKTWKHHSTIASDPGNKLGGFMEPGIVRTKSGRIIAAMRNHAGENAIWTAYSDDDGKTFSPVQKTSMIGHPVDLIQLADGRVMASYSIRTMHARPGGVRACFSPDDGKTWDLSSEVQLRNDFINWDIGYPESMELPDGRVLTVYYYNLFNKYYIGGTVWKP</sequence>
<evidence type="ECO:0000256" key="1">
    <source>
        <dbReference type="SAM" id="Coils"/>
    </source>
</evidence>
<keyword evidence="2" id="KW-0732">Signal</keyword>
<feature type="signal peptide" evidence="2">
    <location>
        <begin position="1"/>
        <end position="21"/>
    </location>
</feature>
<dbReference type="Pfam" id="PF13088">
    <property type="entry name" value="BNR_2"/>
    <property type="match status" value="1"/>
</dbReference>
<protein>
    <recommendedName>
        <fullName evidence="3">Sialidase domain-containing protein</fullName>
    </recommendedName>
</protein>
<dbReference type="RefSeq" id="WP_146850193.1">
    <property type="nucleotide sequence ID" value="NZ_BKAG01000011.1"/>
</dbReference>
<dbReference type="AlphaFoldDB" id="A0A512M7A1"/>
<reference evidence="4 5" key="1">
    <citation type="submission" date="2019-07" db="EMBL/GenBank/DDBJ databases">
        <title>Whole genome shotgun sequence of Brevifollis gellanilyticus NBRC 108608.</title>
        <authorList>
            <person name="Hosoyama A."/>
            <person name="Uohara A."/>
            <person name="Ohji S."/>
            <person name="Ichikawa N."/>
        </authorList>
    </citation>
    <scope>NUCLEOTIDE SEQUENCE [LARGE SCALE GENOMIC DNA]</scope>
    <source>
        <strain evidence="4 5">NBRC 108608</strain>
    </source>
</reference>
<evidence type="ECO:0000259" key="3">
    <source>
        <dbReference type="Pfam" id="PF13088"/>
    </source>
</evidence>
<feature type="domain" description="Sialidase" evidence="3">
    <location>
        <begin position="283"/>
        <end position="567"/>
    </location>
</feature>
<evidence type="ECO:0000256" key="2">
    <source>
        <dbReference type="SAM" id="SignalP"/>
    </source>
</evidence>
<name>A0A512M7A1_9BACT</name>
<keyword evidence="5" id="KW-1185">Reference proteome</keyword>
<dbReference type="OrthoDB" id="7294637at2"/>
<dbReference type="InterPro" id="IPR036278">
    <property type="entry name" value="Sialidase_sf"/>
</dbReference>